<feature type="binding site" evidence="5">
    <location>
        <position position="210"/>
    </location>
    <ligand>
        <name>adenosylcob(III)alamin</name>
        <dbReference type="ChEBI" id="CHEBI:18408"/>
    </ligand>
</feature>
<dbReference type="NCBIfam" id="NF003971">
    <property type="entry name" value="PRK05465.1"/>
    <property type="match status" value="1"/>
</dbReference>
<proteinExistence type="inferred from homology"/>
<dbReference type="GO" id="GO:0046336">
    <property type="term" value="P:ethanolamine catabolic process"/>
    <property type="evidence" value="ECO:0007669"/>
    <property type="project" value="UniProtKB-UniRule"/>
</dbReference>
<dbReference type="Gene3D" id="3.40.50.11240">
    <property type="entry name" value="Ethanolamine ammonia-lyase light chain (EutC)"/>
    <property type="match status" value="1"/>
</dbReference>
<evidence type="ECO:0000256" key="2">
    <source>
        <dbReference type="ARBA" id="ARBA00023239"/>
    </source>
</evidence>
<dbReference type="PANTHER" id="PTHR39330:SF1">
    <property type="entry name" value="ETHANOLAMINE AMMONIA-LYASE SMALL SUBUNIT"/>
    <property type="match status" value="1"/>
</dbReference>
<evidence type="ECO:0000313" key="7">
    <source>
        <dbReference type="Proteomes" id="UP000019438"/>
    </source>
</evidence>
<dbReference type="InterPro" id="IPR042251">
    <property type="entry name" value="EutC_C"/>
</dbReference>
<comment type="catalytic activity">
    <reaction evidence="5">
        <text>ethanolamine = acetaldehyde + NH4(+)</text>
        <dbReference type="Rhea" id="RHEA:15313"/>
        <dbReference type="ChEBI" id="CHEBI:15343"/>
        <dbReference type="ChEBI" id="CHEBI:28938"/>
        <dbReference type="ChEBI" id="CHEBI:57603"/>
        <dbReference type="EC" id="4.3.1.7"/>
    </reaction>
</comment>
<comment type="cofactor">
    <cofactor evidence="5">
        <name>adenosylcob(III)alamin</name>
        <dbReference type="ChEBI" id="CHEBI:18408"/>
    </cofactor>
    <text evidence="5">Binds between the large and small subunits.</text>
</comment>
<reference evidence="7" key="1">
    <citation type="submission" date="2012-06" db="EMBL/GenBank/DDBJ databases">
        <title>Genome analysis of multiple Granulibacter bethesdensis isolates demonstrates substantial genome diversity.</title>
        <authorList>
            <person name="Greenberg D.E."/>
            <person name="Porcella S.F."/>
            <person name="Zarember K."/>
            <person name="Zelazny A.M."/>
            <person name="Bruno D."/>
            <person name="Martens C."/>
            <person name="Barbian K.D."/>
            <person name="Jaske E."/>
            <person name="Holland S.M."/>
        </authorList>
    </citation>
    <scope>NUCLEOTIDE SEQUENCE [LARGE SCALE GENOMIC DNA]</scope>
    <source>
        <strain evidence="7">CGDNIH3</strain>
    </source>
</reference>
<comment type="function">
    <text evidence="5">Catalyzes the deamination of various vicinal amino-alcohols to oxo compounds. Allows this organism to utilize ethanolamine as the sole source of nitrogen and carbon in the presence of external vitamin B12.</text>
</comment>
<evidence type="ECO:0000256" key="3">
    <source>
        <dbReference type="ARBA" id="ARBA00023285"/>
    </source>
</evidence>
<dbReference type="KEGG" id="gbc:GbCGDNIH3_1892"/>
<name>A0AAN0VGD1_9PROT</name>
<dbReference type="InterPro" id="IPR042255">
    <property type="entry name" value="EutC_N"/>
</dbReference>
<keyword evidence="4 5" id="KW-1283">Bacterial microcompartment</keyword>
<protein>
    <recommendedName>
        <fullName evidence="5">Ethanolamine ammonia-lyase small subunit</fullName>
        <shortName evidence="5">EAL small subunit</shortName>
        <ecNumber evidence="5">4.3.1.7</ecNumber>
    </recommendedName>
</protein>
<comment type="subunit">
    <text evidence="5">The basic unit is a heterodimer which dimerizes to form tetramers. The heterotetramers trimerize; 6 large subunits form a core ring with 6 small subunits projecting outwards.</text>
</comment>
<dbReference type="EMBL" id="CP003181">
    <property type="protein sequence ID" value="AHJ63773.1"/>
    <property type="molecule type" value="Genomic_DNA"/>
</dbReference>
<comment type="subcellular location">
    <subcellularLocation>
        <location evidence="5">Bacterial microcompartment</location>
    </subcellularLocation>
</comment>
<feature type="binding site" evidence="5">
    <location>
        <position position="181"/>
    </location>
    <ligand>
        <name>adenosylcob(III)alamin</name>
        <dbReference type="ChEBI" id="CHEBI:18408"/>
    </ligand>
</feature>
<dbReference type="GO" id="GO:0009350">
    <property type="term" value="C:ethanolamine ammonia-lyase complex"/>
    <property type="evidence" value="ECO:0007669"/>
    <property type="project" value="UniProtKB-UniRule"/>
</dbReference>
<comment type="pathway">
    <text evidence="5">Amine and polyamine degradation; ethanolamine degradation.</text>
</comment>
<dbReference type="RefSeq" id="WP_025287229.1">
    <property type="nucleotide sequence ID" value="NZ_CP003181.2"/>
</dbReference>
<dbReference type="Proteomes" id="UP000019438">
    <property type="component" value="Chromosome"/>
</dbReference>
<dbReference type="PANTHER" id="PTHR39330">
    <property type="entry name" value="ETHANOLAMINE AMMONIA-LYASE LIGHT CHAIN"/>
    <property type="match status" value="1"/>
</dbReference>
<gene>
    <name evidence="5" type="primary">eutC</name>
    <name evidence="6" type="ORF">GbCGDNIH3_1892</name>
</gene>
<dbReference type="Gene3D" id="1.10.30.40">
    <property type="entry name" value="Ethanolamine ammonia-lyase light chain (EutC), N-terminal domain"/>
    <property type="match status" value="1"/>
</dbReference>
<dbReference type="HAMAP" id="MF_00601">
    <property type="entry name" value="EutC"/>
    <property type="match status" value="1"/>
</dbReference>
<sequence length="266" mass="28380">MVEKSAGNPPDHTTTPTIDPWAKLRAATSARIGLGRAGDAMRTRDVLDFQLAHARARDAVHTPLDTAALQAALAPRETILVQADVDSRGTYLRRPDLGRRLSPDCTNRLQKGDWDMVFVIADGLSSTAVQVHAAPFLQQVITLLPGWRIAPVVIATQARVALGDDIGERIGAKLCALLVGERPGLTAADSLGVYLTYDPKRGRRDSERNCISNIHGGGLSYATAADKLTWLMSEARSRKLTGVALKDDPLLPGAAVPTTLSADPPG</sequence>
<dbReference type="GO" id="GO:0031471">
    <property type="term" value="C:ethanolamine degradation polyhedral organelle"/>
    <property type="evidence" value="ECO:0007669"/>
    <property type="project" value="UniProtKB-UniRule"/>
</dbReference>
<evidence type="ECO:0000256" key="5">
    <source>
        <dbReference type="HAMAP-Rule" id="MF_00601"/>
    </source>
</evidence>
<feature type="binding site" evidence="5">
    <location>
        <position position="160"/>
    </location>
    <ligand>
        <name>adenosylcob(III)alamin</name>
        <dbReference type="ChEBI" id="CHEBI:18408"/>
    </ligand>
</feature>
<keyword evidence="2 5" id="KW-0456">Lyase</keyword>
<dbReference type="Pfam" id="PF05985">
    <property type="entry name" value="EutC"/>
    <property type="match status" value="1"/>
</dbReference>
<evidence type="ECO:0000313" key="6">
    <source>
        <dbReference type="EMBL" id="AHJ63773.1"/>
    </source>
</evidence>
<keyword evidence="1 5" id="KW-0846">Cobalamin</keyword>
<evidence type="ECO:0000256" key="4">
    <source>
        <dbReference type="ARBA" id="ARBA00024446"/>
    </source>
</evidence>
<organism evidence="6 7">
    <name type="scientific">Granulibacter bethesdensis</name>
    <dbReference type="NCBI Taxonomy" id="364410"/>
    <lineage>
        <taxon>Bacteria</taxon>
        <taxon>Pseudomonadati</taxon>
        <taxon>Pseudomonadota</taxon>
        <taxon>Alphaproteobacteria</taxon>
        <taxon>Acetobacterales</taxon>
        <taxon>Acetobacteraceae</taxon>
        <taxon>Granulibacter</taxon>
    </lineage>
</organism>
<dbReference type="GO" id="GO:0008851">
    <property type="term" value="F:ethanolamine ammonia-lyase activity"/>
    <property type="evidence" value="ECO:0007669"/>
    <property type="project" value="UniProtKB-UniRule"/>
</dbReference>
<comment type="similarity">
    <text evidence="5">Belongs to the EutC family.</text>
</comment>
<dbReference type="InterPro" id="IPR009246">
    <property type="entry name" value="EutC"/>
</dbReference>
<dbReference type="GO" id="GO:0006520">
    <property type="term" value="P:amino acid metabolic process"/>
    <property type="evidence" value="ECO:0007669"/>
    <property type="project" value="InterPro"/>
</dbReference>
<accession>A0AAN0VGD1</accession>
<evidence type="ECO:0000256" key="1">
    <source>
        <dbReference type="ARBA" id="ARBA00022628"/>
    </source>
</evidence>
<dbReference type="GO" id="GO:0031419">
    <property type="term" value="F:cobalamin binding"/>
    <property type="evidence" value="ECO:0007669"/>
    <property type="project" value="UniProtKB-UniRule"/>
</dbReference>
<dbReference type="AlphaFoldDB" id="A0AAN0VGD1"/>
<keyword evidence="3 5" id="KW-0170">Cobalt</keyword>
<dbReference type="EC" id="4.3.1.7" evidence="5"/>
<dbReference type="PIRSF" id="PIRSF018982">
    <property type="entry name" value="EutC"/>
    <property type="match status" value="1"/>
</dbReference>